<organism evidence="5 6">
    <name type="scientific">Thalictrum thalictroides</name>
    <name type="common">Rue-anemone</name>
    <name type="synonym">Anemone thalictroides</name>
    <dbReference type="NCBI Taxonomy" id="46969"/>
    <lineage>
        <taxon>Eukaryota</taxon>
        <taxon>Viridiplantae</taxon>
        <taxon>Streptophyta</taxon>
        <taxon>Embryophyta</taxon>
        <taxon>Tracheophyta</taxon>
        <taxon>Spermatophyta</taxon>
        <taxon>Magnoliopsida</taxon>
        <taxon>Ranunculales</taxon>
        <taxon>Ranunculaceae</taxon>
        <taxon>Thalictroideae</taxon>
        <taxon>Thalictrum</taxon>
    </lineage>
</organism>
<feature type="region of interest" description="Disordered" evidence="3">
    <location>
        <begin position="300"/>
        <end position="320"/>
    </location>
</feature>
<dbReference type="PANTHER" id="PTHR32444">
    <property type="entry name" value="BULB-TYPE LECTIN DOMAIN-CONTAINING PROTEIN"/>
    <property type="match status" value="1"/>
</dbReference>
<evidence type="ECO:0000256" key="2">
    <source>
        <dbReference type="ARBA" id="ARBA00023157"/>
    </source>
</evidence>
<keyword evidence="6" id="KW-1185">Reference proteome</keyword>
<dbReference type="Pfam" id="PF00954">
    <property type="entry name" value="S_locus_glycop"/>
    <property type="match status" value="1"/>
</dbReference>
<dbReference type="EMBL" id="JABWDY010034028">
    <property type="protein sequence ID" value="KAF5182995.1"/>
    <property type="molecule type" value="Genomic_DNA"/>
</dbReference>
<keyword evidence="1" id="KW-0732">Signal</keyword>
<dbReference type="InterPro" id="IPR003609">
    <property type="entry name" value="Pan_app"/>
</dbReference>
<dbReference type="SUPFAM" id="SSF51110">
    <property type="entry name" value="alpha-D-mannose-specific plant lectins"/>
    <property type="match status" value="1"/>
</dbReference>
<keyword evidence="5" id="KW-0808">Transferase</keyword>
<accession>A0A7J6VFJ8</accession>
<dbReference type="GO" id="GO:0048544">
    <property type="term" value="P:recognition of pollen"/>
    <property type="evidence" value="ECO:0007669"/>
    <property type="project" value="InterPro"/>
</dbReference>
<dbReference type="Pfam" id="PF01453">
    <property type="entry name" value="B_lectin"/>
    <property type="match status" value="1"/>
</dbReference>
<comment type="caution">
    <text evidence="5">The sequence shown here is derived from an EMBL/GenBank/DDBJ whole genome shotgun (WGS) entry which is preliminary data.</text>
</comment>
<name>A0A7J6VFJ8_THATH</name>
<dbReference type="GO" id="GO:0016301">
    <property type="term" value="F:kinase activity"/>
    <property type="evidence" value="ECO:0007669"/>
    <property type="project" value="UniProtKB-KW"/>
</dbReference>
<dbReference type="PANTHER" id="PTHR32444:SF247">
    <property type="entry name" value="OS01G0958200 PROTEIN"/>
    <property type="match status" value="1"/>
</dbReference>
<evidence type="ECO:0000313" key="5">
    <source>
        <dbReference type="EMBL" id="KAF5182995.1"/>
    </source>
</evidence>
<feature type="domain" description="Apple" evidence="4">
    <location>
        <begin position="219"/>
        <end position="296"/>
    </location>
</feature>
<keyword evidence="5" id="KW-0418">Kinase</keyword>
<dbReference type="GO" id="GO:0030246">
    <property type="term" value="F:carbohydrate binding"/>
    <property type="evidence" value="ECO:0007669"/>
    <property type="project" value="UniProtKB-KW"/>
</dbReference>
<keyword evidence="5" id="KW-0430">Lectin</keyword>
<evidence type="ECO:0000256" key="3">
    <source>
        <dbReference type="SAM" id="MobiDB-lite"/>
    </source>
</evidence>
<dbReference type="AlphaFoldDB" id="A0A7J6VFJ8"/>
<evidence type="ECO:0000259" key="4">
    <source>
        <dbReference type="PROSITE" id="PS50948"/>
    </source>
</evidence>
<reference evidence="5 6" key="1">
    <citation type="submission" date="2020-06" db="EMBL/GenBank/DDBJ databases">
        <title>Transcriptomic and genomic resources for Thalictrum thalictroides and T. hernandezii: Facilitating candidate gene discovery in an emerging model plant lineage.</title>
        <authorList>
            <person name="Arias T."/>
            <person name="Riano-Pachon D.M."/>
            <person name="Di Stilio V.S."/>
        </authorList>
    </citation>
    <scope>NUCLEOTIDE SEQUENCE [LARGE SCALE GENOMIC DNA]</scope>
    <source>
        <strain evidence="6">cv. WT478/WT964</strain>
        <tissue evidence="5">Leaves</tissue>
    </source>
</reference>
<proteinExistence type="predicted"/>
<dbReference type="Pfam" id="PF08276">
    <property type="entry name" value="PAN_2"/>
    <property type="match status" value="1"/>
</dbReference>
<gene>
    <name evidence="5" type="ORF">FRX31_027416</name>
</gene>
<dbReference type="InterPro" id="IPR001480">
    <property type="entry name" value="Bulb-type_lectin_dom"/>
</dbReference>
<dbReference type="InterPro" id="IPR000858">
    <property type="entry name" value="S_locus_glycoprot_dom"/>
</dbReference>
<dbReference type="InterPro" id="IPR036426">
    <property type="entry name" value="Bulb-type_lectin_dom_sf"/>
</dbReference>
<dbReference type="Proteomes" id="UP000554482">
    <property type="component" value="Unassembled WGS sequence"/>
</dbReference>
<dbReference type="SMART" id="SM00473">
    <property type="entry name" value="PAN_AP"/>
    <property type="match status" value="1"/>
</dbReference>
<feature type="compositionally biased region" description="Polar residues" evidence="3">
    <location>
        <begin position="302"/>
        <end position="320"/>
    </location>
</feature>
<dbReference type="OrthoDB" id="643280at2759"/>
<evidence type="ECO:0000313" key="6">
    <source>
        <dbReference type="Proteomes" id="UP000554482"/>
    </source>
</evidence>
<dbReference type="PROSITE" id="PS50948">
    <property type="entry name" value="PAN"/>
    <property type="match status" value="1"/>
</dbReference>
<keyword evidence="5" id="KW-0675">Receptor</keyword>
<protein>
    <submittedName>
        <fullName evidence="5">G-type lectin S-receptor-like serine/threonine-protein kinase</fullName>
    </submittedName>
</protein>
<keyword evidence="2" id="KW-1015">Disulfide bond</keyword>
<evidence type="ECO:0000256" key="1">
    <source>
        <dbReference type="ARBA" id="ARBA00022729"/>
    </source>
</evidence>
<sequence length="320" mass="36393">MLDNYGNLVLRRTRPPSSADVIWQSFDYPTDTILPGAKIGYNRITKKRQSLTSWRSPNDPAKGLYSVQLDPDEDVFFIKSNPNGNRSWSSGAWNGKLFSLVPEMILVFDLNYRYVKNVNESYFTYTVSNSSIPFRLVMNLSGQIQHLKWPESSQSWNLFWSQPIQQPCESYSYCGPFSVCDEKNVPLCRCLNGFIPQSPKDWNVSVFDNGCVRINNFQCKDKVEILQDYQQLGFFNGQLYDAIETADECKNFCLDDCSCNAYAFNSSCLLWKNGVFTRGLLQKVEGQPPLYIQLRVAASKTPGPTSEIPSKTSGGQNFCH</sequence>